<evidence type="ECO:0000256" key="1">
    <source>
        <dbReference type="SAM" id="Phobius"/>
    </source>
</evidence>
<sequence length="691" mass="79482">MINYESKTIKNMKRSLPLFIVVGMAAIVFITSVRVTMFRYRNYEYGKFDLGNMSQMVYNTLNGRFMEVTDYFGANMPRWGMSHVDPFLLVFVPFYAVFPDARILVVAQLFLLISSSFLLYLIGTRILNSKFASMFVALSFLFYPAVGYLLAWTGFHGVTSVVPFFLGAFLLLEDMYIKRLFTRNKVLLFFFLILLTMAGKEEISLIILAYAGFIFFFRGQRKIALLMGTISLLWFFITFFVLIPNASHYRIEGYQRFVQSIGVDIDAKKDVLKPNYFLSRYEEFGESYLEILKNMALDPGKVIKIFFSGDRKENFNMTFMPLLYLPVFYLPILLISSPEFLINYLTTQSGVGTAEIYNHRISMIIPILFISVLFSIKLFEDAYRVFLRKEPKKLSLFISILLLATNIYTSNLYQNPILLWFTQSLGRRFAFASGEVDEIKNYKEGERVKVNRLETKDWNCFDGVVSLVPSSATVTAPDYLGAHFSTRRVNALFPANFDTSDYVVVDVNSKKVLSILGVNLDLINKVVGHILRNPDYKLIYSCSNIFVFKKETSGPGERILPLQEDFDYVEKVNYSIGQSLYLSDFNLPQIIEKGKEFEVNFVYKKEGDASLNAYVIYTSFKSEDGKYIHQIANLPSFGVNPPLNWEEGVYYLEDNKFVLPDSSPSGNYNVFVGMTNNIKTYNIFLGKVFVR</sequence>
<dbReference type="Pfam" id="PF09852">
    <property type="entry name" value="DUF2079"/>
    <property type="match status" value="1"/>
</dbReference>
<comment type="caution">
    <text evidence="2">The sequence shown here is derived from an EMBL/GenBank/DDBJ whole genome shotgun (WGS) entry which is preliminary data.</text>
</comment>
<keyword evidence="1" id="KW-1133">Transmembrane helix</keyword>
<dbReference type="AlphaFoldDB" id="A0A1F4VCY7"/>
<keyword evidence="1" id="KW-0812">Transmembrane</keyword>
<proteinExistence type="predicted"/>
<organism evidence="2 3">
    <name type="scientific">candidate division WWE3 bacterium RIFCSPLOWO2_01_FULL_41_18</name>
    <dbReference type="NCBI Taxonomy" id="1802625"/>
    <lineage>
        <taxon>Bacteria</taxon>
        <taxon>Katanobacteria</taxon>
    </lineage>
</organism>
<keyword evidence="1" id="KW-0472">Membrane</keyword>
<feature type="transmembrane region" description="Helical" evidence="1">
    <location>
        <begin position="315"/>
        <end position="336"/>
    </location>
</feature>
<name>A0A1F4VCY7_UNCKA</name>
<dbReference type="Proteomes" id="UP000176504">
    <property type="component" value="Unassembled WGS sequence"/>
</dbReference>
<feature type="transmembrane region" description="Helical" evidence="1">
    <location>
        <begin position="394"/>
        <end position="413"/>
    </location>
</feature>
<evidence type="ECO:0000313" key="3">
    <source>
        <dbReference type="Proteomes" id="UP000176504"/>
    </source>
</evidence>
<feature type="transmembrane region" description="Helical" evidence="1">
    <location>
        <begin position="134"/>
        <end position="152"/>
    </location>
</feature>
<feature type="transmembrane region" description="Helical" evidence="1">
    <location>
        <begin position="189"/>
        <end position="217"/>
    </location>
</feature>
<feature type="transmembrane region" description="Helical" evidence="1">
    <location>
        <begin position="356"/>
        <end position="374"/>
    </location>
</feature>
<feature type="transmembrane region" description="Helical" evidence="1">
    <location>
        <begin position="16"/>
        <end position="37"/>
    </location>
</feature>
<feature type="transmembrane region" description="Helical" evidence="1">
    <location>
        <begin position="223"/>
        <end position="243"/>
    </location>
</feature>
<feature type="transmembrane region" description="Helical" evidence="1">
    <location>
        <begin position="103"/>
        <end position="122"/>
    </location>
</feature>
<protein>
    <recommendedName>
        <fullName evidence="4">DUF2079 domain-containing protein</fullName>
    </recommendedName>
</protein>
<dbReference type="EMBL" id="MEVI01000003">
    <property type="protein sequence ID" value="OGC54989.1"/>
    <property type="molecule type" value="Genomic_DNA"/>
</dbReference>
<dbReference type="InterPro" id="IPR018650">
    <property type="entry name" value="STSV1_Orf64"/>
</dbReference>
<accession>A0A1F4VCY7</accession>
<evidence type="ECO:0008006" key="4">
    <source>
        <dbReference type="Google" id="ProtNLM"/>
    </source>
</evidence>
<gene>
    <name evidence="2" type="ORF">A3A78_03340</name>
</gene>
<evidence type="ECO:0000313" key="2">
    <source>
        <dbReference type="EMBL" id="OGC54989.1"/>
    </source>
</evidence>
<reference evidence="2 3" key="1">
    <citation type="journal article" date="2016" name="Nat. Commun.">
        <title>Thousands of microbial genomes shed light on interconnected biogeochemical processes in an aquifer system.</title>
        <authorList>
            <person name="Anantharaman K."/>
            <person name="Brown C.T."/>
            <person name="Hug L.A."/>
            <person name="Sharon I."/>
            <person name="Castelle C.J."/>
            <person name="Probst A.J."/>
            <person name="Thomas B.C."/>
            <person name="Singh A."/>
            <person name="Wilkins M.J."/>
            <person name="Karaoz U."/>
            <person name="Brodie E.L."/>
            <person name="Williams K.H."/>
            <person name="Hubbard S.S."/>
            <person name="Banfield J.F."/>
        </authorList>
    </citation>
    <scope>NUCLEOTIDE SEQUENCE [LARGE SCALE GENOMIC DNA]</scope>
</reference>
<feature type="transmembrane region" description="Helical" evidence="1">
    <location>
        <begin position="158"/>
        <end position="177"/>
    </location>
</feature>